<dbReference type="PANTHER" id="PTHR40841">
    <property type="entry name" value="SIDEROPHORE TRIACETYLFUSARININE C ESTERASE"/>
    <property type="match status" value="1"/>
</dbReference>
<dbReference type="InterPro" id="IPR000801">
    <property type="entry name" value="Esterase-like"/>
</dbReference>
<comment type="similarity">
    <text evidence="1">Belongs to the esterase D family.</text>
</comment>
<dbReference type="SUPFAM" id="SSF53474">
    <property type="entry name" value="alpha/beta-Hydrolases"/>
    <property type="match status" value="1"/>
</dbReference>
<reference evidence="4 5" key="1">
    <citation type="submission" date="2024-04" db="EMBL/GenBank/DDBJ databases">
        <title>Aurantiacibacter sp. DGU6 16S ribosomal RNA gene Genome sequencing and assembly.</title>
        <authorList>
            <person name="Park S."/>
        </authorList>
    </citation>
    <scope>NUCLEOTIDE SEQUENCE [LARGE SCALE GENOMIC DNA]</scope>
    <source>
        <strain evidence="4 5">DGU6</strain>
    </source>
</reference>
<keyword evidence="2 4" id="KW-0378">Hydrolase</keyword>
<proteinExistence type="inferred from homology"/>
<evidence type="ECO:0000256" key="1">
    <source>
        <dbReference type="ARBA" id="ARBA00005622"/>
    </source>
</evidence>
<gene>
    <name evidence="4" type="ORF">AAEO60_06040</name>
</gene>
<dbReference type="Gene3D" id="3.40.50.1820">
    <property type="entry name" value="alpha/beta hydrolase"/>
    <property type="match status" value="1"/>
</dbReference>
<dbReference type="PANTHER" id="PTHR40841:SF2">
    <property type="entry name" value="SIDEROPHORE-DEGRADING ESTERASE (EUROFUNG)"/>
    <property type="match status" value="1"/>
</dbReference>
<dbReference type="GO" id="GO:0016787">
    <property type="term" value="F:hydrolase activity"/>
    <property type="evidence" value="ECO:0007669"/>
    <property type="project" value="UniProtKB-KW"/>
</dbReference>
<organism evidence="4 5">
    <name type="scientific">Aurantiacibacter gilvus</name>
    <dbReference type="NCBI Taxonomy" id="3139141"/>
    <lineage>
        <taxon>Bacteria</taxon>
        <taxon>Pseudomonadati</taxon>
        <taxon>Pseudomonadota</taxon>
        <taxon>Alphaproteobacteria</taxon>
        <taxon>Sphingomonadales</taxon>
        <taxon>Erythrobacteraceae</taxon>
        <taxon>Aurantiacibacter</taxon>
    </lineage>
</organism>
<dbReference type="Pfam" id="PF00756">
    <property type="entry name" value="Esterase"/>
    <property type="match status" value="1"/>
</dbReference>
<dbReference type="Proteomes" id="UP001497045">
    <property type="component" value="Unassembled WGS sequence"/>
</dbReference>
<comment type="caution">
    <text evidence="4">The sequence shown here is derived from an EMBL/GenBank/DDBJ whole genome shotgun (WGS) entry which is preliminary data.</text>
</comment>
<dbReference type="EMBL" id="JBBYHV010000001">
    <property type="protein sequence ID" value="MEL1250226.1"/>
    <property type="molecule type" value="Genomic_DNA"/>
</dbReference>
<protein>
    <submittedName>
        <fullName evidence="4">Alpha/beta hydrolase-fold protein</fullName>
    </submittedName>
</protein>
<keyword evidence="5" id="KW-1185">Reference proteome</keyword>
<feature type="region of interest" description="Disordered" evidence="3">
    <location>
        <begin position="262"/>
        <end position="301"/>
    </location>
</feature>
<evidence type="ECO:0000313" key="4">
    <source>
        <dbReference type="EMBL" id="MEL1250226.1"/>
    </source>
</evidence>
<accession>A0ABU9IDH1</accession>
<evidence type="ECO:0000256" key="2">
    <source>
        <dbReference type="ARBA" id="ARBA00022801"/>
    </source>
</evidence>
<sequence length="326" mass="36675">MGEGMPHVTATSYTVHSEVLGGERIITVRLPPGYVEQPDTRFPVVYLLDGGPEQDFDHIAGIAQSRDMNWSFERFILVGVQSVDRRHYFAPAVDDPAPYTEALGSPPGGTEDYRRWLSEELMPMINAQFRTDGHDAVIGESLAALFVVETMLKQPTLFDDYIAVSPSMWWDGMRYGRDAADYLAEFPAEGDYRLYLTVANEGFWHREGVERLVDALRDHAPDNLRWTFVPVGDSETHGTLFHPMALDAFRTLYGTPDREYKPTALLGGSEEADSTPEEQARLDTECTLENSRPTTPEAASEGRERLYYECLLFDLGPRPREGTLGQ</sequence>
<dbReference type="RefSeq" id="WP_341672743.1">
    <property type="nucleotide sequence ID" value="NZ_JBBYHV010000001.1"/>
</dbReference>
<name>A0ABU9IDH1_9SPHN</name>
<dbReference type="InterPro" id="IPR052558">
    <property type="entry name" value="Siderophore_Hydrolase_D"/>
</dbReference>
<evidence type="ECO:0000256" key="3">
    <source>
        <dbReference type="SAM" id="MobiDB-lite"/>
    </source>
</evidence>
<dbReference type="InterPro" id="IPR029058">
    <property type="entry name" value="AB_hydrolase_fold"/>
</dbReference>
<evidence type="ECO:0000313" key="5">
    <source>
        <dbReference type="Proteomes" id="UP001497045"/>
    </source>
</evidence>